<dbReference type="Pfam" id="PF09428">
    <property type="entry name" value="DUF2011"/>
    <property type="match status" value="1"/>
</dbReference>
<feature type="compositionally biased region" description="Basic and acidic residues" evidence="1">
    <location>
        <begin position="53"/>
        <end position="62"/>
    </location>
</feature>
<feature type="region of interest" description="Disordered" evidence="1">
    <location>
        <begin position="253"/>
        <end position="439"/>
    </location>
</feature>
<dbReference type="AlphaFoldDB" id="A0A9P6U1X9"/>
<feature type="compositionally biased region" description="Polar residues" evidence="1">
    <location>
        <begin position="388"/>
        <end position="400"/>
    </location>
</feature>
<organism evidence="2 3">
    <name type="scientific">Mortierella polycephala</name>
    <dbReference type="NCBI Taxonomy" id="41804"/>
    <lineage>
        <taxon>Eukaryota</taxon>
        <taxon>Fungi</taxon>
        <taxon>Fungi incertae sedis</taxon>
        <taxon>Mucoromycota</taxon>
        <taxon>Mortierellomycotina</taxon>
        <taxon>Mortierellomycetes</taxon>
        <taxon>Mortierellales</taxon>
        <taxon>Mortierellaceae</taxon>
        <taxon>Mortierella</taxon>
    </lineage>
</organism>
<name>A0A9P6U1X9_9FUNG</name>
<comment type="caution">
    <text evidence="2">The sequence shown here is derived from an EMBL/GenBank/DDBJ whole genome shotgun (WGS) entry which is preliminary data.</text>
</comment>
<dbReference type="InterPro" id="IPR018555">
    <property type="entry name" value="C630.06c-like"/>
</dbReference>
<feature type="compositionally biased region" description="Gly residues" evidence="1">
    <location>
        <begin position="275"/>
        <end position="307"/>
    </location>
</feature>
<dbReference type="OrthoDB" id="2426603at2759"/>
<feature type="compositionally biased region" description="Low complexity" evidence="1">
    <location>
        <begin position="103"/>
        <end position="112"/>
    </location>
</feature>
<dbReference type="Proteomes" id="UP000726737">
    <property type="component" value="Unassembled WGS sequence"/>
</dbReference>
<reference evidence="2" key="1">
    <citation type="journal article" date="2020" name="Fungal Divers.">
        <title>Resolving the Mortierellaceae phylogeny through synthesis of multi-gene phylogenetics and phylogenomics.</title>
        <authorList>
            <person name="Vandepol N."/>
            <person name="Liber J."/>
            <person name="Desiro A."/>
            <person name="Na H."/>
            <person name="Kennedy M."/>
            <person name="Barry K."/>
            <person name="Grigoriev I.V."/>
            <person name="Miller A.N."/>
            <person name="O'Donnell K."/>
            <person name="Stajich J.E."/>
            <person name="Bonito G."/>
        </authorList>
    </citation>
    <scope>NUCLEOTIDE SEQUENCE</scope>
    <source>
        <strain evidence="2">KOD948</strain>
    </source>
</reference>
<dbReference type="EMBL" id="JAAAJA010000277">
    <property type="protein sequence ID" value="KAG0256986.1"/>
    <property type="molecule type" value="Genomic_DNA"/>
</dbReference>
<feature type="compositionally biased region" description="Polar residues" evidence="1">
    <location>
        <begin position="43"/>
        <end position="52"/>
    </location>
</feature>
<evidence type="ECO:0000313" key="2">
    <source>
        <dbReference type="EMBL" id="KAG0256986.1"/>
    </source>
</evidence>
<evidence type="ECO:0000256" key="1">
    <source>
        <dbReference type="SAM" id="MobiDB-lite"/>
    </source>
</evidence>
<gene>
    <name evidence="2" type="ORF">BG011_004215</name>
</gene>
<keyword evidence="3" id="KW-1185">Reference proteome</keyword>
<proteinExistence type="predicted"/>
<accession>A0A9P6U1X9</accession>
<feature type="compositionally biased region" description="Basic and acidic residues" evidence="1">
    <location>
        <begin position="344"/>
        <end position="354"/>
    </location>
</feature>
<evidence type="ECO:0000313" key="3">
    <source>
        <dbReference type="Proteomes" id="UP000726737"/>
    </source>
</evidence>
<feature type="region of interest" description="Disordered" evidence="1">
    <location>
        <begin position="32"/>
        <end position="119"/>
    </location>
</feature>
<sequence>MSKHTRKPKTVPTFLQPNTVLSSRAAIFDDEYGLPRKSKVSKRSTLSIVSSKRNQERDKQESESEDEDEDEAKAILERLYGQLQGAIEINDSTDKAPDHAAMSSSTSDSEQSQAGQNEEEVDVMEFRLFASQDTPTTIVLAQTQPELVYVHRERPDLEESPGSERMNRIADATIDNATVMEQAKVPWTRAFFAHKVIHVPYKQQTCSGTTKKSKRKREWEKKVKAGLIDQATIDATARRVKVSESWSKPHLVRKGLDRDTIDTGAKQTTRESSARGGGRGGRGGAQRGRGASRGGRGGRGGARGGITSGTNEGRGGDHQHKVVNKSDGDVKPESSATTVPRKRKVDEHGVEEAPKKHKTSDLSATKQMSGHSSMSTSPGSKDKAMISSGRSSSNKIAAQDSTSSSTPSKEKKAALPPKKPKASKPQSKLDNIMAILTGK</sequence>
<feature type="compositionally biased region" description="Basic and acidic residues" evidence="1">
    <location>
        <begin position="314"/>
        <end position="332"/>
    </location>
</feature>
<protein>
    <submittedName>
        <fullName evidence="2">Uncharacterized protein</fullName>
    </submittedName>
</protein>
<feature type="compositionally biased region" description="Low complexity" evidence="1">
    <location>
        <begin position="368"/>
        <end position="379"/>
    </location>
</feature>